<dbReference type="SUPFAM" id="SSF82866">
    <property type="entry name" value="Multidrug efflux transporter AcrB transmembrane domain"/>
    <property type="match status" value="2"/>
</dbReference>
<feature type="transmembrane region" description="Helical" evidence="6">
    <location>
        <begin position="709"/>
        <end position="730"/>
    </location>
</feature>
<name>A0ABN2K8Y7_9MICO</name>
<evidence type="ECO:0000313" key="9">
    <source>
        <dbReference type="Proteomes" id="UP001501475"/>
    </source>
</evidence>
<feature type="transmembrane region" description="Helical" evidence="6">
    <location>
        <begin position="406"/>
        <end position="429"/>
    </location>
</feature>
<evidence type="ECO:0000256" key="2">
    <source>
        <dbReference type="ARBA" id="ARBA00022475"/>
    </source>
</evidence>
<evidence type="ECO:0000313" key="8">
    <source>
        <dbReference type="EMBL" id="GAA1750878.1"/>
    </source>
</evidence>
<dbReference type="Pfam" id="PF03176">
    <property type="entry name" value="MMPL"/>
    <property type="match status" value="2"/>
</dbReference>
<dbReference type="PANTHER" id="PTHR33406">
    <property type="entry name" value="MEMBRANE PROTEIN MJ1562-RELATED"/>
    <property type="match status" value="1"/>
</dbReference>
<dbReference type="PROSITE" id="PS50156">
    <property type="entry name" value="SSD"/>
    <property type="match status" value="1"/>
</dbReference>
<organism evidence="8 9">
    <name type="scientific">Nostocoides vanveenii</name>
    <dbReference type="NCBI Taxonomy" id="330835"/>
    <lineage>
        <taxon>Bacteria</taxon>
        <taxon>Bacillati</taxon>
        <taxon>Actinomycetota</taxon>
        <taxon>Actinomycetes</taxon>
        <taxon>Micrococcales</taxon>
        <taxon>Intrasporangiaceae</taxon>
        <taxon>Nostocoides</taxon>
    </lineage>
</organism>
<dbReference type="EMBL" id="BAAAPN010000024">
    <property type="protein sequence ID" value="GAA1750878.1"/>
    <property type="molecule type" value="Genomic_DNA"/>
</dbReference>
<comment type="subcellular location">
    <subcellularLocation>
        <location evidence="1">Cell membrane</location>
        <topology evidence="1">Multi-pass membrane protein</topology>
    </subcellularLocation>
</comment>
<proteinExistence type="predicted"/>
<feature type="transmembrane region" description="Helical" evidence="6">
    <location>
        <begin position="282"/>
        <end position="302"/>
    </location>
</feature>
<evidence type="ECO:0000259" key="7">
    <source>
        <dbReference type="PROSITE" id="PS50156"/>
    </source>
</evidence>
<reference evidence="8 9" key="1">
    <citation type="journal article" date="2019" name="Int. J. Syst. Evol. Microbiol.">
        <title>The Global Catalogue of Microorganisms (GCM) 10K type strain sequencing project: providing services to taxonomists for standard genome sequencing and annotation.</title>
        <authorList>
            <consortium name="The Broad Institute Genomics Platform"/>
            <consortium name="The Broad Institute Genome Sequencing Center for Infectious Disease"/>
            <person name="Wu L."/>
            <person name="Ma J."/>
        </authorList>
    </citation>
    <scope>NUCLEOTIDE SEQUENCE [LARGE SCALE GENOMIC DNA]</scope>
    <source>
        <strain evidence="8 9">JCM 15591</strain>
    </source>
</reference>
<feature type="domain" description="SSD" evidence="7">
    <location>
        <begin position="282"/>
        <end position="431"/>
    </location>
</feature>
<evidence type="ECO:0000256" key="1">
    <source>
        <dbReference type="ARBA" id="ARBA00004651"/>
    </source>
</evidence>
<feature type="transmembrane region" description="Helical" evidence="6">
    <location>
        <begin position="751"/>
        <end position="773"/>
    </location>
</feature>
<keyword evidence="2" id="KW-1003">Cell membrane</keyword>
<feature type="transmembrane region" description="Helical" evidence="6">
    <location>
        <begin position="668"/>
        <end position="689"/>
    </location>
</feature>
<comment type="caution">
    <text evidence="8">The sequence shown here is derived from an EMBL/GenBank/DDBJ whole genome shotgun (WGS) entry which is preliminary data.</text>
</comment>
<evidence type="ECO:0000256" key="5">
    <source>
        <dbReference type="ARBA" id="ARBA00023136"/>
    </source>
</evidence>
<dbReference type="InterPro" id="IPR004869">
    <property type="entry name" value="MMPL_dom"/>
</dbReference>
<dbReference type="PANTHER" id="PTHR33406:SF13">
    <property type="entry name" value="MEMBRANE PROTEIN YDFJ"/>
    <property type="match status" value="1"/>
</dbReference>
<feature type="transmembrane region" description="Helical" evidence="6">
    <location>
        <begin position="374"/>
        <end position="400"/>
    </location>
</feature>
<evidence type="ECO:0000256" key="4">
    <source>
        <dbReference type="ARBA" id="ARBA00022989"/>
    </source>
</evidence>
<feature type="transmembrane region" description="Helical" evidence="6">
    <location>
        <begin position="779"/>
        <end position="798"/>
    </location>
</feature>
<keyword evidence="4 6" id="KW-1133">Transmembrane helix</keyword>
<feature type="transmembrane region" description="Helical" evidence="6">
    <location>
        <begin position="309"/>
        <end position="329"/>
    </location>
</feature>
<gene>
    <name evidence="8" type="ORF">GCM10009810_09030</name>
</gene>
<keyword evidence="3 6" id="KW-0812">Transmembrane</keyword>
<feature type="transmembrane region" description="Helical" evidence="6">
    <location>
        <begin position="482"/>
        <end position="500"/>
    </location>
</feature>
<protein>
    <submittedName>
        <fullName evidence="8">MMPL family transporter</fullName>
    </submittedName>
</protein>
<keyword evidence="5 6" id="KW-0472">Membrane</keyword>
<sequence>MATFLYRLGRWCADRAGRVIALWVAILLAVGGAAASFGTPMANQFTIPGSNFQRVMTELGDSIPRLSGGFGTVVFESSTGSFTPAQEAAIKATETKWAKLPHVTSVMNPFVAQDQLDSSAKKLDDAKTDLDKGFAELDANRTKLDDAHYKLAQGQGLIRLAEQKNPKDPGLKTLRPQVADAEYQLAEGERKWSEGRDKLEAARTAYEQGRSQVAAMDGMRFVTKDGRYAVAQIQFDTNAPSVPYEVRAQIPEIGAELAAAGVTATYSSEISQELSLVGPGEVIGLAIALIVLIVMLGTLIAAGLPIAGALLGVGVGLGGAVAATHFFTMNQMTPSLALMLGLAVGIDYALFIVNKHRQMYLHGIDLRASIGRAVGTAGSAVAFAGATVVIALAALVLSGIPMLAQMGLVAAGTVAVSVLVALTLTPALLRLMGPRVASKRTWRASGYAVPGDHATRVAPASGQEHEEEHGGWYVALITRKPWLTIAGVIALVAVLASPALTLRLGLPDGGTEPRTSTAYATYQRVGSEFGKGMNGPILAVATLDAPATTDEALRATESELATRLAGVTGVRSVAVAGVSDDKSVIALQVVPTSGPADAETVETVHALSERLAFIGDETGSTIGITGQTVANIEISQRLANALPGYLATVVGLSLVILLLVFRSVLVPVIATAGFLLSVAAAFGVTVAVYQWGWLANVFGVTQPGPIMSFTPIILIGVLFGLAMDYQMFMVSGMREAHVHGEPARRAVRTGFLHGAKVVTAAALIMFSVFGGFVFSHLTMIRPIGLSLAVGVVVDAVLVRMTLTPAIMHLLGERAWWMPKWLDRVVPNVDVEGAGLTAQLADEEPRAAAKTADLAPVG</sequence>
<keyword evidence="9" id="KW-1185">Reference proteome</keyword>
<evidence type="ECO:0000256" key="6">
    <source>
        <dbReference type="SAM" id="Phobius"/>
    </source>
</evidence>
<dbReference type="Proteomes" id="UP001501475">
    <property type="component" value="Unassembled WGS sequence"/>
</dbReference>
<dbReference type="InterPro" id="IPR050545">
    <property type="entry name" value="Mycobact_MmpL"/>
</dbReference>
<dbReference type="Gene3D" id="1.20.1640.10">
    <property type="entry name" value="Multidrug efflux transporter AcrB transmembrane domain"/>
    <property type="match status" value="2"/>
</dbReference>
<dbReference type="InterPro" id="IPR000731">
    <property type="entry name" value="SSD"/>
</dbReference>
<dbReference type="RefSeq" id="WP_344062721.1">
    <property type="nucleotide sequence ID" value="NZ_BAAAPN010000024.1"/>
</dbReference>
<evidence type="ECO:0000256" key="3">
    <source>
        <dbReference type="ARBA" id="ARBA00022692"/>
    </source>
</evidence>
<feature type="transmembrane region" description="Helical" evidence="6">
    <location>
        <begin position="335"/>
        <end position="353"/>
    </location>
</feature>
<accession>A0ABN2K8Y7</accession>
<feature type="transmembrane region" description="Helical" evidence="6">
    <location>
        <begin position="642"/>
        <end position="661"/>
    </location>
</feature>